<dbReference type="Gene3D" id="3.30.1520.10">
    <property type="entry name" value="Phox-like domain"/>
    <property type="match status" value="1"/>
</dbReference>
<dbReference type="SUPFAM" id="SSF64268">
    <property type="entry name" value="PX domain"/>
    <property type="match status" value="1"/>
</dbReference>
<comment type="caution">
    <text evidence="10">The sequence shown here is derived from an EMBL/GenBank/DDBJ whole genome shotgun (WGS) entry which is preliminary data.</text>
</comment>
<proteinExistence type="inferred from homology"/>
<dbReference type="FunFam" id="1.10.20.10:FF:000035">
    <property type="entry name" value="Nuclear transcription factor Y subunit B-3"/>
    <property type="match status" value="1"/>
</dbReference>
<dbReference type="Pfam" id="PF00787">
    <property type="entry name" value="PX"/>
    <property type="match status" value="1"/>
</dbReference>
<evidence type="ECO:0000256" key="5">
    <source>
        <dbReference type="ARBA" id="ARBA00023163"/>
    </source>
</evidence>
<feature type="compositionally biased region" description="Polar residues" evidence="8">
    <location>
        <begin position="309"/>
        <end position="321"/>
    </location>
</feature>
<sequence length="535" mass="60787">MADSDNDSGGHKDGGGASSREQDRFLPIANVSRIMKKALPANAKISKDAKETVQECVSELISFVTGEASDKCQREKRKTINGDDLLWAMTTLGFEDYVEPLKVYLQKYREVEGERMTPGGRQGDKEGGGGSGGMYGGVVTMGHHHHQRHIKKEFVKKRLPQAPPKKRLRMKNQTLLEERRCSLQDWMNRLLTDIDISRNALIATFLELEAAVRSYFNDEYQENEDSSVDSRLLLPDTSSDVPGSSSVTADHVNDSSDETSDTSTMKHDEASLKNIVSRNSTSEDNVTDWHELITESGLLSRTDRAAETGTITGEASKSGEPNQDYMESHDDVHGNSYGADTETGKYVAIVFQSEERSKLKRVVDTLEQRLETAKADTEDLISRLNQESAVRQFLSTKVKDLEVELETTRESCKQGMEQTVLKEKERFTQIQWDMEELRKQCMEMESLLNSVKDEKEHIETTNESLVQENEMLLQQMDELRDKFENLRKEHEELEVKSKAELKVLVKEVKTLRTTQSELRVELSRTMKEKLEMEVN</sequence>
<dbReference type="SUPFAM" id="SSF47113">
    <property type="entry name" value="Histone-fold"/>
    <property type="match status" value="1"/>
</dbReference>
<evidence type="ECO:0000313" key="10">
    <source>
        <dbReference type="EMBL" id="KAF2584752.1"/>
    </source>
</evidence>
<dbReference type="CDD" id="cd22907">
    <property type="entry name" value="HFD_NFYB"/>
    <property type="match status" value="1"/>
</dbReference>
<feature type="compositionally biased region" description="Polar residues" evidence="8">
    <location>
        <begin position="236"/>
        <end position="248"/>
    </location>
</feature>
<feature type="region of interest" description="Disordered" evidence="8">
    <location>
        <begin position="308"/>
        <end position="327"/>
    </location>
</feature>
<keyword evidence="6" id="KW-0539">Nucleus</keyword>
<accession>A0A8S9JSV3</accession>
<dbReference type="InterPro" id="IPR009072">
    <property type="entry name" value="Histone-fold"/>
</dbReference>
<organism evidence="10">
    <name type="scientific">Brassica cretica</name>
    <name type="common">Mustard</name>
    <dbReference type="NCBI Taxonomy" id="69181"/>
    <lineage>
        <taxon>Eukaryota</taxon>
        <taxon>Viridiplantae</taxon>
        <taxon>Streptophyta</taxon>
        <taxon>Embryophyta</taxon>
        <taxon>Tracheophyta</taxon>
        <taxon>Spermatophyta</taxon>
        <taxon>Magnoliopsida</taxon>
        <taxon>eudicotyledons</taxon>
        <taxon>Gunneridae</taxon>
        <taxon>Pentapetalae</taxon>
        <taxon>rosids</taxon>
        <taxon>malvids</taxon>
        <taxon>Brassicales</taxon>
        <taxon>Brassicaceae</taxon>
        <taxon>Brassiceae</taxon>
        <taxon>Brassica</taxon>
    </lineage>
</organism>
<keyword evidence="7" id="KW-0175">Coiled coil</keyword>
<dbReference type="GO" id="GO:0006355">
    <property type="term" value="P:regulation of DNA-templated transcription"/>
    <property type="evidence" value="ECO:0007669"/>
    <property type="project" value="InterPro"/>
</dbReference>
<dbReference type="GO" id="GO:0015031">
    <property type="term" value="P:protein transport"/>
    <property type="evidence" value="ECO:0007669"/>
    <property type="project" value="InterPro"/>
</dbReference>
<gene>
    <name evidence="10" type="ORF">F2Q70_00037206</name>
</gene>
<dbReference type="Gene3D" id="1.10.20.10">
    <property type="entry name" value="Histone, subunit A"/>
    <property type="match status" value="1"/>
</dbReference>
<keyword evidence="2" id="KW-0805">Transcription regulation</keyword>
<dbReference type="GO" id="GO:0016020">
    <property type="term" value="C:membrane"/>
    <property type="evidence" value="ECO:0007669"/>
    <property type="project" value="UniProtKB-ARBA"/>
</dbReference>
<dbReference type="GO" id="GO:0005634">
    <property type="term" value="C:nucleus"/>
    <property type="evidence" value="ECO:0007669"/>
    <property type="project" value="InterPro"/>
</dbReference>
<dbReference type="PANTHER" id="PTHR46856:SF3">
    <property type="entry name" value="PX DOMAIN-CONTAINING PROTEIN EREX"/>
    <property type="match status" value="1"/>
</dbReference>
<evidence type="ECO:0000256" key="6">
    <source>
        <dbReference type="ARBA" id="ARBA00023242"/>
    </source>
</evidence>
<dbReference type="InterPro" id="IPR003958">
    <property type="entry name" value="CBFA_NFYB_domain"/>
</dbReference>
<feature type="compositionally biased region" description="Basic and acidic residues" evidence="8">
    <location>
        <begin position="8"/>
        <end position="23"/>
    </location>
</feature>
<dbReference type="Pfam" id="PF00808">
    <property type="entry name" value="CBFD_NFYB_HMF"/>
    <property type="match status" value="1"/>
</dbReference>
<dbReference type="EMBL" id="QGKY02000246">
    <property type="protein sequence ID" value="KAF2584752.1"/>
    <property type="molecule type" value="Genomic_DNA"/>
</dbReference>
<dbReference type="GO" id="GO:0035091">
    <property type="term" value="F:phosphatidylinositol binding"/>
    <property type="evidence" value="ECO:0007669"/>
    <property type="project" value="InterPro"/>
</dbReference>
<protein>
    <recommendedName>
        <fullName evidence="9">PX domain-containing protein</fullName>
    </recommendedName>
</protein>
<dbReference type="PROSITE" id="PS50195">
    <property type="entry name" value="PX"/>
    <property type="match status" value="1"/>
</dbReference>
<evidence type="ECO:0000256" key="4">
    <source>
        <dbReference type="ARBA" id="ARBA00023159"/>
    </source>
</evidence>
<name>A0A8S9JSV3_BRACR</name>
<dbReference type="GO" id="GO:0046982">
    <property type="term" value="F:protein heterodimerization activity"/>
    <property type="evidence" value="ECO:0007669"/>
    <property type="project" value="InterPro"/>
</dbReference>
<feature type="region of interest" description="Disordered" evidence="8">
    <location>
        <begin position="224"/>
        <end position="274"/>
    </location>
</feature>
<comment type="similarity">
    <text evidence="1">Belongs to the NFYB/HAP3 subunit family.</text>
</comment>
<dbReference type="InterPro" id="IPR036871">
    <property type="entry name" value="PX_dom_sf"/>
</dbReference>
<dbReference type="AlphaFoldDB" id="A0A8S9JSV3"/>
<feature type="region of interest" description="Disordered" evidence="8">
    <location>
        <begin position="1"/>
        <end position="23"/>
    </location>
</feature>
<feature type="domain" description="PX" evidence="9">
    <location>
        <begin position="1"/>
        <end position="213"/>
    </location>
</feature>
<dbReference type="GO" id="GO:0043565">
    <property type="term" value="F:sequence-specific DNA binding"/>
    <property type="evidence" value="ECO:0007669"/>
    <property type="project" value="InterPro"/>
</dbReference>
<keyword evidence="5" id="KW-0804">Transcription</keyword>
<evidence type="ECO:0000256" key="7">
    <source>
        <dbReference type="SAM" id="Coils"/>
    </source>
</evidence>
<dbReference type="PROSITE" id="PS00685">
    <property type="entry name" value="NFYB_HAP3"/>
    <property type="match status" value="1"/>
</dbReference>
<dbReference type="InterPro" id="IPR044588">
    <property type="entry name" value="EREX-like"/>
</dbReference>
<keyword evidence="4" id="KW-0010">Activator</keyword>
<evidence type="ECO:0000256" key="2">
    <source>
        <dbReference type="ARBA" id="ARBA00023015"/>
    </source>
</evidence>
<reference evidence="10" key="1">
    <citation type="submission" date="2019-12" db="EMBL/GenBank/DDBJ databases">
        <title>Genome sequencing and annotation of Brassica cretica.</title>
        <authorList>
            <person name="Studholme D.J."/>
            <person name="Sarris P.F."/>
        </authorList>
    </citation>
    <scope>NUCLEOTIDE SEQUENCE</scope>
    <source>
        <strain evidence="10">PFS-102/07</strain>
        <tissue evidence="10">Leaf</tissue>
    </source>
</reference>
<evidence type="ECO:0000259" key="9">
    <source>
        <dbReference type="PROSITE" id="PS50195"/>
    </source>
</evidence>
<dbReference type="PRINTS" id="PR00615">
    <property type="entry name" value="CCAATSUBUNTA"/>
</dbReference>
<evidence type="ECO:0000256" key="3">
    <source>
        <dbReference type="ARBA" id="ARBA00023125"/>
    </source>
</evidence>
<dbReference type="InterPro" id="IPR001683">
    <property type="entry name" value="PX_dom"/>
</dbReference>
<evidence type="ECO:0000256" key="8">
    <source>
        <dbReference type="SAM" id="MobiDB-lite"/>
    </source>
</evidence>
<dbReference type="GO" id="GO:0005768">
    <property type="term" value="C:endosome"/>
    <property type="evidence" value="ECO:0007669"/>
    <property type="project" value="UniProtKB-ARBA"/>
</dbReference>
<feature type="region of interest" description="Disordered" evidence="8">
    <location>
        <begin position="115"/>
        <end position="134"/>
    </location>
</feature>
<evidence type="ECO:0000256" key="1">
    <source>
        <dbReference type="ARBA" id="ARBA00009053"/>
    </source>
</evidence>
<keyword evidence="3" id="KW-0238">DNA-binding</keyword>
<feature type="coiled-coil region" evidence="7">
    <location>
        <begin position="349"/>
        <end position="496"/>
    </location>
</feature>
<dbReference type="PANTHER" id="PTHR46856">
    <property type="entry name" value="PX DOMAIN-CONTAINING PROTEIN EREL1-RELATED"/>
    <property type="match status" value="1"/>
</dbReference>
<dbReference type="InterPro" id="IPR003956">
    <property type="entry name" value="Transcrpt_fac_NFYB/HAP3_CS"/>
</dbReference>